<feature type="domain" description="PPIase cyclophilin-type" evidence="1">
    <location>
        <begin position="200"/>
        <end position="357"/>
    </location>
</feature>
<accession>A0A1J1I310</accession>
<evidence type="ECO:0000313" key="3">
    <source>
        <dbReference type="Proteomes" id="UP000183832"/>
    </source>
</evidence>
<sequence>MDANFELKKKKIRRILRKLNKEKQSRNVFDDARNDLAYRQHVKMVQNIEKKVDNDPPIISPIVFFPKHKFKSSQTEMEFRMRRNMNLVNAFNRIHRGRGKVDCHNTIPPRKNIEMQEKLATLEFIDKSNKVIANNLKKVQPTLDSNKRDLSKIWELIHRPAIIKSTKYPIVVDSLLTSDFDICLEDPPDVKEYEKLPKVYFVFADKNNHIGRINVMLYSKHQPEIVNQVIRLCRNRDTKNTFKSSLIYKIIKDLLIESDEINFENELYYDESSVINVHGEKQKQKRRHFGSIISSMKKGNSISFKFSISLKESETPEGSQIVIGRVVKGLDVLRALNSFGTSFGVPRKQIFIEDCGCF</sequence>
<keyword evidence="3" id="KW-1185">Reference proteome</keyword>
<dbReference type="GO" id="GO:0005737">
    <property type="term" value="C:cytoplasm"/>
    <property type="evidence" value="ECO:0007669"/>
    <property type="project" value="TreeGrafter"/>
</dbReference>
<dbReference type="GO" id="GO:0003755">
    <property type="term" value="F:peptidyl-prolyl cis-trans isomerase activity"/>
    <property type="evidence" value="ECO:0007669"/>
    <property type="project" value="InterPro"/>
</dbReference>
<dbReference type="SUPFAM" id="SSF50891">
    <property type="entry name" value="Cyclophilin-like"/>
    <property type="match status" value="1"/>
</dbReference>
<dbReference type="Proteomes" id="UP000183832">
    <property type="component" value="Unassembled WGS sequence"/>
</dbReference>
<dbReference type="OrthoDB" id="193499at2759"/>
<dbReference type="GO" id="GO:0016018">
    <property type="term" value="F:cyclosporin A binding"/>
    <property type="evidence" value="ECO:0007669"/>
    <property type="project" value="TreeGrafter"/>
</dbReference>
<evidence type="ECO:0000313" key="2">
    <source>
        <dbReference type="EMBL" id="CRK94696.1"/>
    </source>
</evidence>
<dbReference type="STRING" id="568069.A0A1J1I310"/>
<reference evidence="2 3" key="1">
    <citation type="submission" date="2015-04" db="EMBL/GenBank/DDBJ databases">
        <authorList>
            <person name="Syromyatnikov M.Y."/>
            <person name="Popov V.N."/>
        </authorList>
    </citation>
    <scope>NUCLEOTIDE SEQUENCE [LARGE SCALE GENOMIC DNA]</scope>
</reference>
<dbReference type="AlphaFoldDB" id="A0A1J1I310"/>
<dbReference type="InterPro" id="IPR002130">
    <property type="entry name" value="Cyclophilin-type_PPIase_dom"/>
</dbReference>
<dbReference type="Pfam" id="PF00160">
    <property type="entry name" value="Pro_isomerase"/>
    <property type="match status" value="1"/>
</dbReference>
<name>A0A1J1I310_9DIPT</name>
<dbReference type="GO" id="GO:0006457">
    <property type="term" value="P:protein folding"/>
    <property type="evidence" value="ECO:0007669"/>
    <property type="project" value="TreeGrafter"/>
</dbReference>
<dbReference type="PANTHER" id="PTHR11071">
    <property type="entry name" value="PEPTIDYL-PROLYL CIS-TRANS ISOMERASE"/>
    <property type="match status" value="1"/>
</dbReference>
<dbReference type="Gene3D" id="2.40.100.10">
    <property type="entry name" value="Cyclophilin-like"/>
    <property type="match status" value="1"/>
</dbReference>
<dbReference type="EMBL" id="CVRI01000039">
    <property type="protein sequence ID" value="CRK94696.1"/>
    <property type="molecule type" value="Genomic_DNA"/>
</dbReference>
<proteinExistence type="predicted"/>
<dbReference type="InterPro" id="IPR029000">
    <property type="entry name" value="Cyclophilin-like_dom_sf"/>
</dbReference>
<organism evidence="2 3">
    <name type="scientific">Clunio marinus</name>
    <dbReference type="NCBI Taxonomy" id="568069"/>
    <lineage>
        <taxon>Eukaryota</taxon>
        <taxon>Metazoa</taxon>
        <taxon>Ecdysozoa</taxon>
        <taxon>Arthropoda</taxon>
        <taxon>Hexapoda</taxon>
        <taxon>Insecta</taxon>
        <taxon>Pterygota</taxon>
        <taxon>Neoptera</taxon>
        <taxon>Endopterygota</taxon>
        <taxon>Diptera</taxon>
        <taxon>Nematocera</taxon>
        <taxon>Chironomoidea</taxon>
        <taxon>Chironomidae</taxon>
        <taxon>Clunio</taxon>
    </lineage>
</organism>
<protein>
    <submittedName>
        <fullName evidence="2">CLUMA_CG008196, isoform A</fullName>
    </submittedName>
</protein>
<gene>
    <name evidence="2" type="ORF">CLUMA_CG008196</name>
</gene>
<evidence type="ECO:0000259" key="1">
    <source>
        <dbReference type="PROSITE" id="PS50072"/>
    </source>
</evidence>
<dbReference type="PANTHER" id="PTHR11071:SF561">
    <property type="entry name" value="PEPTIDYL-PROLYL CIS-TRANS ISOMERASE D-RELATED"/>
    <property type="match status" value="1"/>
</dbReference>
<dbReference type="PROSITE" id="PS50072">
    <property type="entry name" value="CSA_PPIASE_2"/>
    <property type="match status" value="1"/>
</dbReference>